<dbReference type="InterPro" id="IPR003445">
    <property type="entry name" value="Cat_transpt"/>
</dbReference>
<keyword evidence="2" id="KW-0813">Transport</keyword>
<evidence type="ECO:0000256" key="6">
    <source>
        <dbReference type="ARBA" id="ARBA00023065"/>
    </source>
</evidence>
<evidence type="ECO:0000256" key="4">
    <source>
        <dbReference type="ARBA" id="ARBA00022692"/>
    </source>
</evidence>
<feature type="transmembrane region" description="Helical" evidence="8">
    <location>
        <begin position="242"/>
        <end position="265"/>
    </location>
</feature>
<dbReference type="Pfam" id="PF02386">
    <property type="entry name" value="TrkH"/>
    <property type="match status" value="1"/>
</dbReference>
<name>A0A645CF67_9ZZZZ</name>
<dbReference type="PANTHER" id="PTHR32024">
    <property type="entry name" value="TRK SYSTEM POTASSIUM UPTAKE PROTEIN TRKG-RELATED"/>
    <property type="match status" value="1"/>
</dbReference>
<gene>
    <name evidence="9" type="primary">ktrB_21</name>
    <name evidence="9" type="ORF">SDC9_122613</name>
</gene>
<evidence type="ECO:0000256" key="7">
    <source>
        <dbReference type="ARBA" id="ARBA00023136"/>
    </source>
</evidence>
<feature type="transmembrane region" description="Helical" evidence="8">
    <location>
        <begin position="202"/>
        <end position="221"/>
    </location>
</feature>
<dbReference type="GO" id="GO:0008324">
    <property type="term" value="F:monoatomic cation transmembrane transporter activity"/>
    <property type="evidence" value="ECO:0007669"/>
    <property type="project" value="InterPro"/>
</dbReference>
<keyword evidence="3" id="KW-1003">Cell membrane</keyword>
<dbReference type="GO" id="GO:0030001">
    <property type="term" value="P:metal ion transport"/>
    <property type="evidence" value="ECO:0007669"/>
    <property type="project" value="UniProtKB-ARBA"/>
</dbReference>
<dbReference type="AlphaFoldDB" id="A0A645CF67"/>
<comment type="subcellular location">
    <subcellularLocation>
        <location evidence="1">Cell membrane</location>
        <topology evidence="1">Multi-pass membrane protein</topology>
    </subcellularLocation>
</comment>
<accession>A0A645CF67</accession>
<dbReference type="PANTHER" id="PTHR32024:SF1">
    <property type="entry name" value="KTR SYSTEM POTASSIUM UPTAKE PROTEIN B"/>
    <property type="match status" value="1"/>
</dbReference>
<comment type="caution">
    <text evidence="9">The sequence shown here is derived from an EMBL/GenBank/DDBJ whole genome shotgun (WGS) entry which is preliminary data.</text>
</comment>
<evidence type="ECO:0000256" key="3">
    <source>
        <dbReference type="ARBA" id="ARBA00022475"/>
    </source>
</evidence>
<feature type="transmembrane region" description="Helical" evidence="8">
    <location>
        <begin position="297"/>
        <end position="318"/>
    </location>
</feature>
<evidence type="ECO:0000313" key="9">
    <source>
        <dbReference type="EMBL" id="MPM75619.1"/>
    </source>
</evidence>
<feature type="transmembrane region" description="Helical" evidence="8">
    <location>
        <begin position="28"/>
        <end position="47"/>
    </location>
</feature>
<protein>
    <submittedName>
        <fullName evidence="9">Ktr system potassium uptake protein B</fullName>
    </submittedName>
</protein>
<evidence type="ECO:0000256" key="5">
    <source>
        <dbReference type="ARBA" id="ARBA00022989"/>
    </source>
</evidence>
<sequence length="336" mass="36555">MSFGNTMIMSNLSDNFSMRHTEGLLKTVMTYVFGIEAVGAMVLIAGFMLDGRFTFMQSCYYGIFHSISAFCNAGFSPFDTSFVGMSALIKITVMALIFSGGLGIYVIYDLTHFDRKQGMLKIHTRVVLITSIILIGFGAIGLHGFEYLNGREPLHWIDAFFQSVSARTAGFNSVDIGNLSQNSNSLLILLMMIGASPGSTGGGMKTTVVALAALALINTLMGNNRVLLFRREIPMSNILKSFTIIVTFVLLVMAGTAVMMVWVAAPSLAVMFETTSALSTTGLSMGLTPTLPPAAKLLLIIYMFLGRIGPFTMFLFLLGREKVSRISYPEERIIIG</sequence>
<dbReference type="GO" id="GO:0005886">
    <property type="term" value="C:plasma membrane"/>
    <property type="evidence" value="ECO:0007669"/>
    <property type="project" value="UniProtKB-SubCell"/>
</dbReference>
<evidence type="ECO:0000256" key="8">
    <source>
        <dbReference type="SAM" id="Phobius"/>
    </source>
</evidence>
<dbReference type="EMBL" id="VSSQ01026747">
    <property type="protein sequence ID" value="MPM75619.1"/>
    <property type="molecule type" value="Genomic_DNA"/>
</dbReference>
<feature type="transmembrane region" description="Helical" evidence="8">
    <location>
        <begin position="87"/>
        <end position="110"/>
    </location>
</feature>
<evidence type="ECO:0000256" key="1">
    <source>
        <dbReference type="ARBA" id="ARBA00004651"/>
    </source>
</evidence>
<reference evidence="9" key="1">
    <citation type="submission" date="2019-08" db="EMBL/GenBank/DDBJ databases">
        <authorList>
            <person name="Kucharzyk K."/>
            <person name="Murdoch R.W."/>
            <person name="Higgins S."/>
            <person name="Loffler F."/>
        </authorList>
    </citation>
    <scope>NUCLEOTIDE SEQUENCE</scope>
</reference>
<keyword evidence="7 8" id="KW-0472">Membrane</keyword>
<keyword evidence="4 8" id="KW-0812">Transmembrane</keyword>
<proteinExistence type="predicted"/>
<keyword evidence="5 8" id="KW-1133">Transmembrane helix</keyword>
<evidence type="ECO:0000256" key="2">
    <source>
        <dbReference type="ARBA" id="ARBA00022448"/>
    </source>
</evidence>
<keyword evidence="6" id="KW-0406">Ion transport</keyword>
<organism evidence="9">
    <name type="scientific">bioreactor metagenome</name>
    <dbReference type="NCBI Taxonomy" id="1076179"/>
    <lineage>
        <taxon>unclassified sequences</taxon>
        <taxon>metagenomes</taxon>
        <taxon>ecological metagenomes</taxon>
    </lineage>
</organism>
<feature type="transmembrane region" description="Helical" evidence="8">
    <location>
        <begin position="122"/>
        <end position="145"/>
    </location>
</feature>